<dbReference type="STRING" id="864069.MicloDRAFT_00001870"/>
<dbReference type="HOGENOM" id="CLU_185222_0_0_5"/>
<sequence>MFANTLKHLTSEQSQRPTETYSPDILPLMQSLLGSLADIDFEFQNDRETILQSTIEEPLKHRAIATLKERHHERRAPYVRELDELERQIQMTFT</sequence>
<evidence type="ECO:0000313" key="3">
    <source>
        <dbReference type="Proteomes" id="UP000003947"/>
    </source>
</evidence>
<dbReference type="PATRIC" id="fig|864069.3.peg.196"/>
<feature type="compositionally biased region" description="Polar residues" evidence="1">
    <location>
        <begin position="7"/>
        <end position="21"/>
    </location>
</feature>
<gene>
    <name evidence="2" type="ORF">MicloDRAFT_00001870</name>
</gene>
<dbReference type="RefSeq" id="WP_009488665.1">
    <property type="nucleotide sequence ID" value="NZ_CP141049.1"/>
</dbReference>
<dbReference type="AlphaFoldDB" id="I4Z4Q5"/>
<keyword evidence="3" id="KW-1185">Reference proteome</keyword>
<protein>
    <submittedName>
        <fullName evidence="2">Uncharacterized protein</fullName>
    </submittedName>
</protein>
<reference evidence="2 3" key="1">
    <citation type="submission" date="2012-02" db="EMBL/GenBank/DDBJ databases">
        <title>Improved High-Quality Draft sequence of Microvirga sp. WSM3557.</title>
        <authorList>
            <consortium name="US DOE Joint Genome Institute"/>
            <person name="Lucas S."/>
            <person name="Han J."/>
            <person name="Lapidus A."/>
            <person name="Cheng J.-F."/>
            <person name="Goodwin L."/>
            <person name="Pitluck S."/>
            <person name="Peters L."/>
            <person name="Zhang X."/>
            <person name="Detter J.C."/>
            <person name="Han C."/>
            <person name="Tapia R."/>
            <person name="Land M."/>
            <person name="Hauser L."/>
            <person name="Kyrpides N."/>
            <person name="Ivanova N."/>
            <person name="Pagani I."/>
            <person name="Brau L."/>
            <person name="Yates R."/>
            <person name="O'Hara G."/>
            <person name="Rui T."/>
            <person name="Howieson J."/>
            <person name="Reeve W."/>
            <person name="Woyke T."/>
        </authorList>
    </citation>
    <scope>NUCLEOTIDE SEQUENCE [LARGE SCALE GENOMIC DNA]</scope>
    <source>
        <strain evidence="2 3">WSM3557</strain>
    </source>
</reference>
<dbReference type="Proteomes" id="UP000003947">
    <property type="component" value="Unassembled WGS sequence"/>
</dbReference>
<accession>I4Z4Q5</accession>
<evidence type="ECO:0000313" key="2">
    <source>
        <dbReference type="EMBL" id="EIM31197.1"/>
    </source>
</evidence>
<dbReference type="OrthoDB" id="8020428at2"/>
<name>I4Z4Q5_9HYPH</name>
<dbReference type="EMBL" id="JH660633">
    <property type="protein sequence ID" value="EIM31197.1"/>
    <property type="molecule type" value="Genomic_DNA"/>
</dbReference>
<proteinExistence type="predicted"/>
<feature type="region of interest" description="Disordered" evidence="1">
    <location>
        <begin position="1"/>
        <end position="22"/>
    </location>
</feature>
<organism evidence="2 3">
    <name type="scientific">Microvirga lotononidis</name>
    <dbReference type="NCBI Taxonomy" id="864069"/>
    <lineage>
        <taxon>Bacteria</taxon>
        <taxon>Pseudomonadati</taxon>
        <taxon>Pseudomonadota</taxon>
        <taxon>Alphaproteobacteria</taxon>
        <taxon>Hyphomicrobiales</taxon>
        <taxon>Methylobacteriaceae</taxon>
        <taxon>Microvirga</taxon>
    </lineage>
</organism>
<evidence type="ECO:0000256" key="1">
    <source>
        <dbReference type="SAM" id="MobiDB-lite"/>
    </source>
</evidence>